<proteinExistence type="predicted"/>
<comment type="caution">
    <text evidence="1">The sequence shown here is derived from an EMBL/GenBank/DDBJ whole genome shotgun (WGS) entry which is preliminary data.</text>
</comment>
<evidence type="ECO:0000313" key="1">
    <source>
        <dbReference type="EMBL" id="MDO3695937.1"/>
    </source>
</evidence>
<reference evidence="1" key="1">
    <citation type="submission" date="2023-07" db="EMBL/GenBank/DDBJ databases">
        <title>Wenyingzhuangia sp. chi5 genome sequencing and assembly.</title>
        <authorList>
            <person name="Park S."/>
        </authorList>
    </citation>
    <scope>NUCLEOTIDE SEQUENCE</scope>
    <source>
        <strain evidence="1">Chi5</strain>
    </source>
</reference>
<dbReference type="RefSeq" id="WP_302885243.1">
    <property type="nucleotide sequence ID" value="NZ_JAUMIT010000011.1"/>
</dbReference>
<accession>A0ABT8VVE0</accession>
<organism evidence="1 2">
    <name type="scientific">Wenyingzhuangia gilva</name>
    <dbReference type="NCBI Taxonomy" id="3057677"/>
    <lineage>
        <taxon>Bacteria</taxon>
        <taxon>Pseudomonadati</taxon>
        <taxon>Bacteroidota</taxon>
        <taxon>Flavobacteriia</taxon>
        <taxon>Flavobacteriales</taxon>
        <taxon>Flavobacteriaceae</taxon>
        <taxon>Wenyingzhuangia</taxon>
    </lineage>
</organism>
<protein>
    <recommendedName>
        <fullName evidence="3">GLPGLI family protein</fullName>
    </recommendedName>
</protein>
<evidence type="ECO:0000313" key="2">
    <source>
        <dbReference type="Proteomes" id="UP001168642"/>
    </source>
</evidence>
<dbReference type="Proteomes" id="UP001168642">
    <property type="component" value="Unassembled WGS sequence"/>
</dbReference>
<gene>
    <name evidence="1" type="ORF">QVZ41_13885</name>
</gene>
<name>A0ABT8VVE0_9FLAO</name>
<keyword evidence="2" id="KW-1185">Reference proteome</keyword>
<sequence>MKYLIQIIISCLILIFGFFVIDMNSFAKGVKLDAENNTFEILQKDSVLIVEIKSIENQLEGVYEYEYENNTEALVENHYIQFEKNRIIYFGTTDDFDQAREGYFPGFFMKEIYDFKIAGNQFSFSLKVNNNEFFEKAITPYLKPNQNPKWTIGVSSFERFYKGQIIENKLIIETNGFEKRVFVKK</sequence>
<dbReference type="EMBL" id="JAUMIT010000011">
    <property type="protein sequence ID" value="MDO3695937.1"/>
    <property type="molecule type" value="Genomic_DNA"/>
</dbReference>
<evidence type="ECO:0008006" key="3">
    <source>
        <dbReference type="Google" id="ProtNLM"/>
    </source>
</evidence>